<feature type="transmembrane region" description="Helical" evidence="5">
    <location>
        <begin position="256"/>
        <end position="274"/>
    </location>
</feature>
<comment type="caution">
    <text evidence="7">The sequence shown here is derived from an EMBL/GenBank/DDBJ whole genome shotgun (WGS) entry which is preliminary data.</text>
</comment>
<feature type="transmembrane region" description="Helical" evidence="5">
    <location>
        <begin position="172"/>
        <end position="190"/>
    </location>
</feature>
<evidence type="ECO:0000256" key="4">
    <source>
        <dbReference type="ARBA" id="ARBA00023136"/>
    </source>
</evidence>
<dbReference type="RefSeq" id="WP_374919334.1">
    <property type="nucleotide sequence ID" value="NZ_JBHFGJ010000005.1"/>
</dbReference>
<organism evidence="7 8">
    <name type="scientific">Shewanella seohaensis</name>
    <dbReference type="NCBI Taxonomy" id="755175"/>
    <lineage>
        <taxon>Bacteria</taxon>
        <taxon>Pseudomonadati</taxon>
        <taxon>Pseudomonadota</taxon>
        <taxon>Gammaproteobacteria</taxon>
        <taxon>Alteromonadales</taxon>
        <taxon>Shewanellaceae</taxon>
        <taxon>Shewanella</taxon>
    </lineage>
</organism>
<keyword evidence="3 5" id="KW-1133">Transmembrane helix</keyword>
<dbReference type="InterPro" id="IPR050638">
    <property type="entry name" value="AA-Vitamin_Transporters"/>
</dbReference>
<dbReference type="PROSITE" id="PS51257">
    <property type="entry name" value="PROKAR_LIPOPROTEIN"/>
    <property type="match status" value="1"/>
</dbReference>
<dbReference type="Pfam" id="PF00892">
    <property type="entry name" value="EamA"/>
    <property type="match status" value="1"/>
</dbReference>
<feature type="transmembrane region" description="Helical" evidence="5">
    <location>
        <begin position="202"/>
        <end position="223"/>
    </location>
</feature>
<feature type="transmembrane region" description="Helical" evidence="5">
    <location>
        <begin position="66"/>
        <end position="84"/>
    </location>
</feature>
<dbReference type="InterPro" id="IPR000620">
    <property type="entry name" value="EamA_dom"/>
</dbReference>
<proteinExistence type="predicted"/>
<evidence type="ECO:0000256" key="5">
    <source>
        <dbReference type="SAM" id="Phobius"/>
    </source>
</evidence>
<protein>
    <submittedName>
        <fullName evidence="7">DMT family transporter</fullName>
    </submittedName>
</protein>
<evidence type="ECO:0000256" key="1">
    <source>
        <dbReference type="ARBA" id="ARBA00004141"/>
    </source>
</evidence>
<evidence type="ECO:0000313" key="7">
    <source>
        <dbReference type="EMBL" id="MFB2653462.1"/>
    </source>
</evidence>
<accession>A0ABV4VW98</accession>
<evidence type="ECO:0000256" key="3">
    <source>
        <dbReference type="ARBA" id="ARBA00022989"/>
    </source>
</evidence>
<feature type="transmembrane region" description="Helical" evidence="5">
    <location>
        <begin position="230"/>
        <end position="250"/>
    </location>
</feature>
<keyword evidence="4 5" id="KW-0472">Membrane</keyword>
<name>A0ABV4VW98_9GAMM</name>
<dbReference type="Proteomes" id="UP001576726">
    <property type="component" value="Unassembled WGS sequence"/>
</dbReference>
<feature type="transmembrane region" description="Helical" evidence="5">
    <location>
        <begin position="143"/>
        <end position="160"/>
    </location>
</feature>
<comment type="subcellular location">
    <subcellularLocation>
        <location evidence="1">Membrane</location>
        <topology evidence="1">Multi-pass membrane protein</topology>
    </subcellularLocation>
</comment>
<gene>
    <name evidence="7" type="ORF">ACE02L_12030</name>
</gene>
<dbReference type="PANTHER" id="PTHR32322:SF9">
    <property type="entry name" value="AMINO-ACID METABOLITE EFFLUX PUMP-RELATED"/>
    <property type="match status" value="1"/>
</dbReference>
<feature type="domain" description="EamA" evidence="6">
    <location>
        <begin position="145"/>
        <end position="273"/>
    </location>
</feature>
<evidence type="ECO:0000259" key="6">
    <source>
        <dbReference type="Pfam" id="PF00892"/>
    </source>
</evidence>
<feature type="transmembrane region" description="Helical" evidence="5">
    <location>
        <begin position="37"/>
        <end position="54"/>
    </location>
</feature>
<feature type="transmembrane region" description="Helical" evidence="5">
    <location>
        <begin position="90"/>
        <end position="108"/>
    </location>
</feature>
<keyword evidence="2 5" id="KW-0812">Transmembrane</keyword>
<sequence>MTVFRLFTLTTLTMLAFACNSILCRLALKDGSIDAGSFTLIRLLSGAIMLWLLSLNKPAQEAKGHWGSALALFVYAAGFSYAYINMTASMGALLLFGAVQATMIGYGLYRKEIFNTRQWLGLVCAAAGLIFLLLPGLSAPPLMSSLLMISAGVAWGIYSIKGKGAKHPIPVSSGNFIRTVPMALLLLLLVRDPLAVSQMGIIYALASGAIASGLGYAIWYSILPLLSSTYAATVQLSVPLIAAVGGVLLLGEPLSLRLLLASCAILGGIALVVLSKSAPQNKS</sequence>
<dbReference type="SUPFAM" id="SSF103481">
    <property type="entry name" value="Multidrug resistance efflux transporter EmrE"/>
    <property type="match status" value="2"/>
</dbReference>
<reference evidence="7 8" key="1">
    <citation type="submission" date="2024-09" db="EMBL/GenBank/DDBJ databases">
        <authorList>
            <person name="Zhang Y."/>
        </authorList>
    </citation>
    <scope>NUCLEOTIDE SEQUENCE [LARGE SCALE GENOMIC DNA]</scope>
    <source>
        <strain evidence="7 8">SH314</strain>
    </source>
</reference>
<dbReference type="EMBL" id="JBHFGJ010000005">
    <property type="protein sequence ID" value="MFB2653462.1"/>
    <property type="molecule type" value="Genomic_DNA"/>
</dbReference>
<dbReference type="InterPro" id="IPR037185">
    <property type="entry name" value="EmrE-like"/>
</dbReference>
<evidence type="ECO:0000256" key="2">
    <source>
        <dbReference type="ARBA" id="ARBA00022692"/>
    </source>
</evidence>
<dbReference type="PANTHER" id="PTHR32322">
    <property type="entry name" value="INNER MEMBRANE TRANSPORTER"/>
    <property type="match status" value="1"/>
</dbReference>
<feature type="transmembrane region" description="Helical" evidence="5">
    <location>
        <begin position="120"/>
        <end position="137"/>
    </location>
</feature>
<evidence type="ECO:0000313" key="8">
    <source>
        <dbReference type="Proteomes" id="UP001576726"/>
    </source>
</evidence>
<keyword evidence="8" id="KW-1185">Reference proteome</keyword>